<feature type="compositionally biased region" description="Basic and acidic residues" evidence="7">
    <location>
        <begin position="134"/>
        <end position="145"/>
    </location>
</feature>
<feature type="region of interest" description="Disordered" evidence="7">
    <location>
        <begin position="1"/>
        <end position="149"/>
    </location>
</feature>
<dbReference type="GO" id="GO:0003688">
    <property type="term" value="F:DNA replication origin binding"/>
    <property type="evidence" value="ECO:0007669"/>
    <property type="project" value="TreeGrafter"/>
</dbReference>
<evidence type="ECO:0000256" key="5">
    <source>
        <dbReference type="RuleBase" id="RU003783"/>
    </source>
</evidence>
<dbReference type="Proteomes" id="UP000297280">
    <property type="component" value="Unassembled WGS sequence"/>
</dbReference>
<comment type="similarity">
    <text evidence="6">Belongs to the IPP transferase family.</text>
</comment>
<reference evidence="10 11" key="1">
    <citation type="submission" date="2017-12" db="EMBL/GenBank/DDBJ databases">
        <title>Comparative genomics of Botrytis spp.</title>
        <authorList>
            <person name="Valero-Jimenez C.A."/>
            <person name="Tapia P."/>
            <person name="Veloso J."/>
            <person name="Silva-Moreno E."/>
            <person name="Staats M."/>
            <person name="Valdes J.H."/>
            <person name="Van Kan J.A.L."/>
        </authorList>
    </citation>
    <scope>NUCLEOTIDE SEQUENCE [LARGE SCALE GENOMIC DNA]</scope>
    <source>
        <strain evidence="10 11">MUCL3349</strain>
    </source>
</reference>
<organism evidence="10 11">
    <name type="scientific">Botrytis porri</name>
    <dbReference type="NCBI Taxonomy" id="87229"/>
    <lineage>
        <taxon>Eukaryota</taxon>
        <taxon>Fungi</taxon>
        <taxon>Dikarya</taxon>
        <taxon>Ascomycota</taxon>
        <taxon>Pezizomycotina</taxon>
        <taxon>Leotiomycetes</taxon>
        <taxon>Helotiales</taxon>
        <taxon>Sclerotiniaceae</taxon>
        <taxon>Botrytis</taxon>
    </lineage>
</organism>
<dbReference type="Pfam" id="PF04084">
    <property type="entry name" value="RecA-like_ORC2"/>
    <property type="match status" value="1"/>
</dbReference>
<name>A0A4Z1KYC7_9HELO</name>
<dbReference type="InterPro" id="IPR007220">
    <property type="entry name" value="ORC2"/>
</dbReference>
<comment type="caution">
    <text evidence="10">The sequence shown here is derived from an EMBL/GenBank/DDBJ whole genome shotgun (WGS) entry which is preliminary data.</text>
</comment>
<dbReference type="EC" id="2.5.1.75" evidence="5"/>
<dbReference type="SUPFAM" id="SSF52540">
    <property type="entry name" value="P-loop containing nucleoside triphosphate hydrolases"/>
    <property type="match status" value="1"/>
</dbReference>
<dbReference type="Gene3D" id="1.10.20.140">
    <property type="match status" value="1"/>
</dbReference>
<dbReference type="STRING" id="87229.A0A4Z1KYC7"/>
<dbReference type="InterPro" id="IPR056772">
    <property type="entry name" value="RecA-like_ORC2"/>
</dbReference>
<dbReference type="AlphaFoldDB" id="A0A4Z1KYC7"/>
<protein>
    <recommendedName>
        <fullName evidence="5">tRNA dimethylallyltransferase</fullName>
        <ecNumber evidence="5">2.5.1.75</ecNumber>
    </recommendedName>
</protein>
<gene>
    <name evidence="10" type="ORF">BPOR_0103g00210</name>
</gene>
<dbReference type="GO" id="GO:0006260">
    <property type="term" value="P:DNA replication"/>
    <property type="evidence" value="ECO:0007669"/>
    <property type="project" value="UniProtKB-KW"/>
</dbReference>
<keyword evidence="11" id="KW-1185">Reference proteome</keyword>
<evidence type="ECO:0000313" key="10">
    <source>
        <dbReference type="EMBL" id="TGO89575.1"/>
    </source>
</evidence>
<evidence type="ECO:0000313" key="11">
    <source>
        <dbReference type="Proteomes" id="UP000297280"/>
    </source>
</evidence>
<comment type="subcellular location">
    <subcellularLocation>
        <location evidence="1">Nucleus</location>
    </subcellularLocation>
</comment>
<accession>A0A4Z1KYC7</accession>
<keyword evidence="4" id="KW-0539">Nucleus</keyword>
<dbReference type="InterPro" id="IPR018022">
    <property type="entry name" value="IPT"/>
</dbReference>
<feature type="domain" description="Origin recognition complex subunit 2 RecA-like" evidence="8">
    <location>
        <begin position="278"/>
        <end position="446"/>
    </location>
</feature>
<evidence type="ECO:0000256" key="2">
    <source>
        <dbReference type="ARBA" id="ARBA00007421"/>
    </source>
</evidence>
<feature type="domain" description="Origin recognition complex subunit 2 winged-helix" evidence="9">
    <location>
        <begin position="527"/>
        <end position="587"/>
    </location>
</feature>
<keyword evidence="6" id="KW-0808">Transferase</keyword>
<dbReference type="GO" id="GO:0005664">
    <property type="term" value="C:nuclear origin of replication recognition complex"/>
    <property type="evidence" value="ECO:0007669"/>
    <property type="project" value="TreeGrafter"/>
</dbReference>
<evidence type="ECO:0000256" key="4">
    <source>
        <dbReference type="ARBA" id="ARBA00023242"/>
    </source>
</evidence>
<dbReference type="Gene3D" id="3.40.50.300">
    <property type="entry name" value="P-loop containing nucleotide triphosphate hydrolases"/>
    <property type="match status" value="1"/>
</dbReference>
<dbReference type="Pfam" id="PF24882">
    <property type="entry name" value="WHD_ORC2"/>
    <property type="match status" value="1"/>
</dbReference>
<evidence type="ECO:0000256" key="3">
    <source>
        <dbReference type="ARBA" id="ARBA00022705"/>
    </source>
</evidence>
<keyword evidence="6" id="KW-0067">ATP-binding</keyword>
<keyword evidence="3" id="KW-0235">DNA replication</keyword>
<dbReference type="SUPFAM" id="SSF57667">
    <property type="entry name" value="beta-beta-alpha zinc fingers"/>
    <property type="match status" value="1"/>
</dbReference>
<feature type="compositionally biased region" description="Basic residues" evidence="7">
    <location>
        <begin position="207"/>
        <end position="221"/>
    </location>
</feature>
<comment type="similarity">
    <text evidence="2">Belongs to the ORC2 family.</text>
</comment>
<keyword evidence="6" id="KW-0547">Nucleotide-binding</keyword>
<dbReference type="PANTHER" id="PTHR14052:SF0">
    <property type="entry name" value="ORIGIN RECOGNITION COMPLEX SUBUNIT 2"/>
    <property type="match status" value="1"/>
</dbReference>
<dbReference type="InterPro" id="IPR027417">
    <property type="entry name" value="P-loop_NTPase"/>
</dbReference>
<keyword evidence="5" id="KW-0819">tRNA processing</keyword>
<dbReference type="PANTHER" id="PTHR14052">
    <property type="entry name" value="ORIGIN RECOGNITION COMPLEX SUBUNIT 2"/>
    <property type="match status" value="1"/>
</dbReference>
<sequence>MKRKQQDEKERIRGNNDLHVKRTRSSNRISAEVHYQSEGVVLSNNNITSKRSRSPTGGKENIIGLEDSKEDREISPNSDNATLPESRSKADGSPRGPTLSPLKAQNQSTPKSLRHGDKLFATPIKVKGITGTDETPRLRRNIDRSARRKSTRTLIERTVLGLNSDNDDEEEDIANQIYDSDEDGEVEIGNDDTIQVSEELHEPSTPSKHRRGQLKGTKARQRSLTPPQDLTPHELYFSQNRPGRSKTANSNLSSLALLDHEEYFSLARNYKDQHEDDMNFLQDVHAKSFNQWQFELGQDFNICVYGWGSKRSLLLKFAEYIYNTMTDYSRERIVVVNGYVQNLTIRELLNTIACSISGHGTKIGSQPAEMLENLTNILDEDKTQHVTLIIHSLDGSALRRPTSQTILSRLSSHPQVHLVVSVDHPSFHLLWDSSLRSAFNFIFHDCTTFLPYTVEVDVVDEVHELLGRSGRKVGGKGGVSFVLKSLPENAKNLFRVLVGEQLATMDENLVGEHNDDDEDGAQGVSSRKNEPGVEYRVLYQKAVEEFICSNEMNFRTLLKEFHDHQMIESRKDALGTEVLFVPFRKEELENILEDIVSSDTQVLQKTLGRQLVLSNKYRKLLTMAHAVPKNPLIFVLGATGTGKSQLAIDLAKRFNGEIINGDAVQMYEGLPIITNKVTIEEQNGIPHHLLGFIPLDAETWTVGTFKDRASKIIQEIRSRGRIPIVVGGTHYYTQSLLFEHELVSSGKGSGEGPDNEQLSIDEISKRFPILDAPTEQILDRLKEVDPTMAAQWHPNDRRKIQTSLQIFLTSGKRASDIYKEQREAKAMAQATSDGKSDHPGTFNIGSPLLFWVHAKSDILKSRLDKRVDKMIDVGLLDEVKSMETIRQEYIRGGADLDLSRGIWASIGWKEFELYLRALEQEDRDPKKLDALRDDSLEKMKAATRQYAKRQIRWIGLKLIPSLVQINALDRLYLLDGTDVSSWLENVSDPAIGITQEFLLGSKLPSPSGMSTLAGEFLNPEKPLQHSQSKARWVPQRCETCHIVVMTEAQWQAHSTTRAHRRMVKKLQKNGVNDINDTNLQPHARPTEKICQDPALRKIDENETKSNLTSYARLLVRLLVVLDVVHQNGD</sequence>
<dbReference type="InterPro" id="IPR056773">
    <property type="entry name" value="WHD_ORC2"/>
</dbReference>
<dbReference type="InterPro" id="IPR036236">
    <property type="entry name" value="Znf_C2H2_sf"/>
</dbReference>
<evidence type="ECO:0000256" key="7">
    <source>
        <dbReference type="SAM" id="MobiDB-lite"/>
    </source>
</evidence>
<proteinExistence type="inferred from homology"/>
<feature type="compositionally biased region" description="Polar residues" evidence="7">
    <location>
        <begin position="75"/>
        <end position="85"/>
    </location>
</feature>
<feature type="compositionally biased region" description="Basic and acidic residues" evidence="7">
    <location>
        <begin position="1"/>
        <end position="20"/>
    </location>
</feature>
<comment type="catalytic activity">
    <reaction evidence="5">
        <text>adenosine(37) in tRNA + dimethylallyl diphosphate = N(6)-dimethylallyladenosine(37) in tRNA + diphosphate</text>
        <dbReference type="Rhea" id="RHEA:26482"/>
        <dbReference type="Rhea" id="RHEA-COMP:10162"/>
        <dbReference type="Rhea" id="RHEA-COMP:10375"/>
        <dbReference type="ChEBI" id="CHEBI:33019"/>
        <dbReference type="ChEBI" id="CHEBI:57623"/>
        <dbReference type="ChEBI" id="CHEBI:74411"/>
        <dbReference type="ChEBI" id="CHEBI:74415"/>
        <dbReference type="EC" id="2.5.1.75"/>
    </reaction>
</comment>
<evidence type="ECO:0000256" key="1">
    <source>
        <dbReference type="ARBA" id="ARBA00004123"/>
    </source>
</evidence>
<feature type="region of interest" description="Disordered" evidence="7">
    <location>
        <begin position="198"/>
        <end position="233"/>
    </location>
</feature>
<dbReference type="GO" id="GO:0052381">
    <property type="term" value="F:tRNA dimethylallyltransferase activity"/>
    <property type="evidence" value="ECO:0007669"/>
    <property type="project" value="UniProtKB-EC"/>
</dbReference>
<dbReference type="GO" id="GO:0008033">
    <property type="term" value="P:tRNA processing"/>
    <property type="evidence" value="ECO:0007669"/>
    <property type="project" value="UniProtKB-KW"/>
</dbReference>
<dbReference type="Pfam" id="PF01715">
    <property type="entry name" value="IPPT"/>
    <property type="match status" value="1"/>
</dbReference>
<evidence type="ECO:0000259" key="9">
    <source>
        <dbReference type="Pfam" id="PF24882"/>
    </source>
</evidence>
<dbReference type="GO" id="GO:0005524">
    <property type="term" value="F:ATP binding"/>
    <property type="evidence" value="ECO:0007669"/>
    <property type="project" value="UniProtKB-KW"/>
</dbReference>
<dbReference type="HAMAP" id="MF_00185">
    <property type="entry name" value="IPP_trans"/>
    <property type="match status" value="1"/>
</dbReference>
<evidence type="ECO:0000259" key="8">
    <source>
        <dbReference type="Pfam" id="PF04084"/>
    </source>
</evidence>
<evidence type="ECO:0000256" key="6">
    <source>
        <dbReference type="RuleBase" id="RU003785"/>
    </source>
</evidence>
<dbReference type="EMBL" id="PQXO01000103">
    <property type="protein sequence ID" value="TGO89575.1"/>
    <property type="molecule type" value="Genomic_DNA"/>
</dbReference>
<dbReference type="NCBIfam" id="TIGR00174">
    <property type="entry name" value="miaA"/>
    <property type="match status" value="1"/>
</dbReference>